<sequence>MVGYADPCPLCGNNKRRRFGHASPFFLCPHPPPKIEVRSYSIAGPSHRRDRRPLGRGQEARLPTRRYFKGYRRRRYPFCRRRYPGSVSAKGSSVGPSRHHVDPFAGVDRVSAGGEGNPVCSDPEGGQRGRGHGRGGDAHQVQMRPCAGIPLSPEDDDHLITPAIHTEASIRAAQVHAAVCNTPKFIMPCECCNRGCLVVVLPLDYFVLPVCSDNKLKST</sequence>
<proteinExistence type="predicted"/>
<evidence type="ECO:0000313" key="3">
    <source>
        <dbReference type="Proteomes" id="UP000652761"/>
    </source>
</evidence>
<gene>
    <name evidence="2" type="ORF">Taro_010071</name>
</gene>
<evidence type="ECO:0000313" key="2">
    <source>
        <dbReference type="EMBL" id="MQL77664.1"/>
    </source>
</evidence>
<protein>
    <submittedName>
        <fullName evidence="2">Uncharacterized protein</fullName>
    </submittedName>
</protein>
<organism evidence="2 3">
    <name type="scientific">Colocasia esculenta</name>
    <name type="common">Wild taro</name>
    <name type="synonym">Arum esculentum</name>
    <dbReference type="NCBI Taxonomy" id="4460"/>
    <lineage>
        <taxon>Eukaryota</taxon>
        <taxon>Viridiplantae</taxon>
        <taxon>Streptophyta</taxon>
        <taxon>Embryophyta</taxon>
        <taxon>Tracheophyta</taxon>
        <taxon>Spermatophyta</taxon>
        <taxon>Magnoliopsida</taxon>
        <taxon>Liliopsida</taxon>
        <taxon>Araceae</taxon>
        <taxon>Aroideae</taxon>
        <taxon>Colocasieae</taxon>
        <taxon>Colocasia</taxon>
    </lineage>
</organism>
<dbReference type="Proteomes" id="UP000652761">
    <property type="component" value="Unassembled WGS sequence"/>
</dbReference>
<keyword evidence="3" id="KW-1185">Reference proteome</keyword>
<reference evidence="2" key="1">
    <citation type="submission" date="2017-07" db="EMBL/GenBank/DDBJ databases">
        <title>Taro Niue Genome Assembly and Annotation.</title>
        <authorList>
            <person name="Atibalentja N."/>
            <person name="Keating K."/>
            <person name="Fields C.J."/>
        </authorList>
    </citation>
    <scope>NUCLEOTIDE SEQUENCE</scope>
    <source>
        <strain evidence="2">Niue_2</strain>
        <tissue evidence="2">Leaf</tissue>
    </source>
</reference>
<comment type="caution">
    <text evidence="2">The sequence shown here is derived from an EMBL/GenBank/DDBJ whole genome shotgun (WGS) entry which is preliminary data.</text>
</comment>
<feature type="region of interest" description="Disordered" evidence="1">
    <location>
        <begin position="116"/>
        <end position="140"/>
    </location>
</feature>
<name>A0A843U7D9_COLES</name>
<dbReference type="EMBL" id="NMUH01000360">
    <property type="protein sequence ID" value="MQL77664.1"/>
    <property type="molecule type" value="Genomic_DNA"/>
</dbReference>
<evidence type="ECO:0000256" key="1">
    <source>
        <dbReference type="SAM" id="MobiDB-lite"/>
    </source>
</evidence>
<accession>A0A843U7D9</accession>
<dbReference type="AlphaFoldDB" id="A0A843U7D9"/>